<evidence type="ECO:0008006" key="4">
    <source>
        <dbReference type="Google" id="ProtNLM"/>
    </source>
</evidence>
<dbReference type="InterPro" id="IPR039905">
    <property type="entry name" value="CD2BP2/Lin1"/>
</dbReference>
<feature type="compositionally biased region" description="Basic residues" evidence="1">
    <location>
        <begin position="205"/>
        <end position="215"/>
    </location>
</feature>
<evidence type="ECO:0000313" key="3">
    <source>
        <dbReference type="Proteomes" id="UP001489004"/>
    </source>
</evidence>
<feature type="region of interest" description="Disordered" evidence="1">
    <location>
        <begin position="1"/>
        <end position="25"/>
    </location>
</feature>
<dbReference type="EMBL" id="JALJOR010000001">
    <property type="protein sequence ID" value="KAK9830311.1"/>
    <property type="molecule type" value="Genomic_DNA"/>
</dbReference>
<comment type="caution">
    <text evidence="2">The sequence shown here is derived from an EMBL/GenBank/DDBJ whole genome shotgun (WGS) entry which is preliminary data.</text>
</comment>
<organism evidence="2 3">
    <name type="scientific">[Myrmecia] bisecta</name>
    <dbReference type="NCBI Taxonomy" id="41462"/>
    <lineage>
        <taxon>Eukaryota</taxon>
        <taxon>Viridiplantae</taxon>
        <taxon>Chlorophyta</taxon>
        <taxon>core chlorophytes</taxon>
        <taxon>Trebouxiophyceae</taxon>
        <taxon>Trebouxiales</taxon>
        <taxon>Trebouxiaceae</taxon>
        <taxon>Myrmecia</taxon>
    </lineage>
</organism>
<evidence type="ECO:0000313" key="2">
    <source>
        <dbReference type="EMBL" id="KAK9830311.1"/>
    </source>
</evidence>
<name>A0AAW1R938_9CHLO</name>
<proteinExistence type="predicted"/>
<sequence length="333" mass="36514">MSPARSTKRVRFAHDVPDGPPAQPASILGSGVLVSELSDDLGPLAIGDEGPVKAKDPGIAAAQRAQQRKVLDGLADTEEASILDDVAAAEEEYEEPEELYNEAGVPIEPFHLKKEREEGYFDADGNYIEYKLDGLSDAWLDSLEGTAQTGANQARDGQGLVPVAQELDEDDVRSYKKRITDMLQSGETVLQALRRLGGTQEGHPPKRTPWKRARKQAVGQQQEKSVRSLHHSPERPVGRTVPEENRETFDKLTEWSSILLDNGDYSIYNSTQEEILATLPPAQPASQTLAPADPDQDMFSDGCYFDPDTQLYGDASSGHWYAVSEGGQYEMVS</sequence>
<reference evidence="2 3" key="1">
    <citation type="journal article" date="2024" name="Nat. Commun.">
        <title>Phylogenomics reveals the evolutionary origins of lichenization in chlorophyte algae.</title>
        <authorList>
            <person name="Puginier C."/>
            <person name="Libourel C."/>
            <person name="Otte J."/>
            <person name="Skaloud P."/>
            <person name="Haon M."/>
            <person name="Grisel S."/>
            <person name="Petersen M."/>
            <person name="Berrin J.G."/>
            <person name="Delaux P.M."/>
            <person name="Dal Grande F."/>
            <person name="Keller J."/>
        </authorList>
    </citation>
    <scope>NUCLEOTIDE SEQUENCE [LARGE SCALE GENOMIC DNA]</scope>
    <source>
        <strain evidence="2 3">SAG 2043</strain>
    </source>
</reference>
<feature type="region of interest" description="Disordered" evidence="1">
    <location>
        <begin position="196"/>
        <end position="245"/>
    </location>
</feature>
<keyword evidence="3" id="KW-1185">Reference proteome</keyword>
<protein>
    <recommendedName>
        <fullName evidence="4">CD2 antigen cytoplasmic tail-binding protein 2</fullName>
    </recommendedName>
</protein>
<dbReference type="GO" id="GO:0005682">
    <property type="term" value="C:U5 snRNP"/>
    <property type="evidence" value="ECO:0007669"/>
    <property type="project" value="InterPro"/>
</dbReference>
<dbReference type="Proteomes" id="UP001489004">
    <property type="component" value="Unassembled WGS sequence"/>
</dbReference>
<dbReference type="PANTHER" id="PTHR13138:SF3">
    <property type="entry name" value="CD2 ANTIGEN CYTOPLASMIC TAIL-BINDING PROTEIN 2"/>
    <property type="match status" value="1"/>
</dbReference>
<feature type="compositionally biased region" description="Basic residues" evidence="1">
    <location>
        <begin position="1"/>
        <end position="11"/>
    </location>
</feature>
<feature type="compositionally biased region" description="Basic and acidic residues" evidence="1">
    <location>
        <begin position="231"/>
        <end position="245"/>
    </location>
</feature>
<gene>
    <name evidence="2" type="ORF">WJX72_010947</name>
</gene>
<dbReference type="AlphaFoldDB" id="A0AAW1R938"/>
<feature type="region of interest" description="Disordered" evidence="1">
    <location>
        <begin position="281"/>
        <end position="301"/>
    </location>
</feature>
<dbReference type="PANTHER" id="PTHR13138">
    <property type="entry name" value="PROTEIN LIN1"/>
    <property type="match status" value="1"/>
</dbReference>
<accession>A0AAW1R938</accession>
<evidence type="ECO:0000256" key="1">
    <source>
        <dbReference type="SAM" id="MobiDB-lite"/>
    </source>
</evidence>